<dbReference type="eggNOG" id="KOG3595">
    <property type="taxonomic scope" value="Eukaryota"/>
</dbReference>
<dbReference type="HOGENOM" id="CLU_2148360_0_0_1"/>
<dbReference type="KEGG" id="dpx:DAPPUDRAFT_323926"/>
<dbReference type="InParanoid" id="E9H080"/>
<dbReference type="Gene3D" id="1.20.920.60">
    <property type="match status" value="1"/>
</dbReference>
<reference evidence="1 2" key="1">
    <citation type="journal article" date="2011" name="Science">
        <title>The ecoresponsive genome of Daphnia pulex.</title>
        <authorList>
            <person name="Colbourne J.K."/>
            <person name="Pfrender M.E."/>
            <person name="Gilbert D."/>
            <person name="Thomas W.K."/>
            <person name="Tucker A."/>
            <person name="Oakley T.H."/>
            <person name="Tokishita S."/>
            <person name="Aerts A."/>
            <person name="Arnold G.J."/>
            <person name="Basu M.K."/>
            <person name="Bauer D.J."/>
            <person name="Caceres C.E."/>
            <person name="Carmel L."/>
            <person name="Casola C."/>
            <person name="Choi J.H."/>
            <person name="Detter J.C."/>
            <person name="Dong Q."/>
            <person name="Dusheyko S."/>
            <person name="Eads B.D."/>
            <person name="Frohlich T."/>
            <person name="Geiler-Samerotte K.A."/>
            <person name="Gerlach D."/>
            <person name="Hatcher P."/>
            <person name="Jogdeo S."/>
            <person name="Krijgsveld J."/>
            <person name="Kriventseva E.V."/>
            <person name="Kultz D."/>
            <person name="Laforsch C."/>
            <person name="Lindquist E."/>
            <person name="Lopez J."/>
            <person name="Manak J.R."/>
            <person name="Muller J."/>
            <person name="Pangilinan J."/>
            <person name="Patwardhan R.P."/>
            <person name="Pitluck S."/>
            <person name="Pritham E.J."/>
            <person name="Rechtsteiner A."/>
            <person name="Rho M."/>
            <person name="Rogozin I.B."/>
            <person name="Sakarya O."/>
            <person name="Salamov A."/>
            <person name="Schaack S."/>
            <person name="Shapiro H."/>
            <person name="Shiga Y."/>
            <person name="Skalitzky C."/>
            <person name="Smith Z."/>
            <person name="Souvorov A."/>
            <person name="Sung W."/>
            <person name="Tang Z."/>
            <person name="Tsuchiya D."/>
            <person name="Tu H."/>
            <person name="Vos H."/>
            <person name="Wang M."/>
            <person name="Wolf Y.I."/>
            <person name="Yamagata H."/>
            <person name="Yamada T."/>
            <person name="Ye Y."/>
            <person name="Shaw J.R."/>
            <person name="Andrews J."/>
            <person name="Crease T.J."/>
            <person name="Tang H."/>
            <person name="Lucas S.M."/>
            <person name="Robertson H.M."/>
            <person name="Bork P."/>
            <person name="Koonin E.V."/>
            <person name="Zdobnov E.M."/>
            <person name="Grigoriev I.V."/>
            <person name="Lynch M."/>
            <person name="Boore J.L."/>
        </authorList>
    </citation>
    <scope>NUCLEOTIDE SEQUENCE [LARGE SCALE GENOMIC DNA]</scope>
</reference>
<dbReference type="EMBL" id="GL732580">
    <property type="protein sequence ID" value="EFX74753.1"/>
    <property type="molecule type" value="Genomic_DNA"/>
</dbReference>
<dbReference type="AlphaFoldDB" id="E9H080"/>
<keyword evidence="2" id="KW-1185">Reference proteome</keyword>
<protein>
    <submittedName>
        <fullName evidence="1">Uncharacterized protein</fullName>
    </submittedName>
</protein>
<accession>E9H080</accession>
<dbReference type="STRING" id="6669.E9H080"/>
<name>E9H080_DAPPU</name>
<organism evidence="1 2">
    <name type="scientific">Daphnia pulex</name>
    <name type="common">Water flea</name>
    <dbReference type="NCBI Taxonomy" id="6669"/>
    <lineage>
        <taxon>Eukaryota</taxon>
        <taxon>Metazoa</taxon>
        <taxon>Ecdysozoa</taxon>
        <taxon>Arthropoda</taxon>
        <taxon>Crustacea</taxon>
        <taxon>Branchiopoda</taxon>
        <taxon>Diplostraca</taxon>
        <taxon>Cladocera</taxon>
        <taxon>Anomopoda</taxon>
        <taxon>Daphniidae</taxon>
        <taxon>Daphnia</taxon>
    </lineage>
</organism>
<evidence type="ECO:0000313" key="1">
    <source>
        <dbReference type="EMBL" id="EFX74753.1"/>
    </source>
</evidence>
<evidence type="ECO:0000313" key="2">
    <source>
        <dbReference type="Proteomes" id="UP000000305"/>
    </source>
</evidence>
<proteinExistence type="predicted"/>
<gene>
    <name evidence="1" type="ORF">DAPPUDRAFT_323926</name>
</gene>
<sequence>MATLEEGKSKKAIAFLVRPVAFLADRVGRNPAAETTNNHVLLAKDRAQQLVNVIAADKVVDEQKLEAVRPALEEAEAALNTIKPAHIATALIGQTSATHYENHGRRVDPVPA</sequence>
<dbReference type="Proteomes" id="UP000000305">
    <property type="component" value="Unassembled WGS sequence"/>
</dbReference>
<dbReference type="OrthoDB" id="424310at2759"/>